<proteinExistence type="predicted"/>
<dbReference type="Proteomes" id="UP000073492">
    <property type="component" value="Unassembled WGS sequence"/>
</dbReference>
<dbReference type="AlphaFoldDB" id="A0A139INT8"/>
<protein>
    <submittedName>
        <fullName evidence="2">Uncharacterized protein</fullName>
    </submittedName>
</protein>
<evidence type="ECO:0000256" key="1">
    <source>
        <dbReference type="SAM" id="MobiDB-lite"/>
    </source>
</evidence>
<name>A0A139INT8_9PEZI</name>
<dbReference type="EMBL" id="LFZO01000040">
    <property type="protein sequence ID" value="KXT16280.1"/>
    <property type="molecule type" value="Genomic_DNA"/>
</dbReference>
<keyword evidence="3" id="KW-1185">Reference proteome</keyword>
<sequence length="78" mass="8024">MSILSKGQGAVREEESEAVESGRQPDGAAPAYTYRNAPGSTAAGLKLGGQKSVREGGTLGCMAQALASYHDKNSIARL</sequence>
<gene>
    <name evidence="2" type="ORF">AC579_498</name>
</gene>
<evidence type="ECO:0000313" key="3">
    <source>
        <dbReference type="Proteomes" id="UP000073492"/>
    </source>
</evidence>
<accession>A0A139INT8</accession>
<organism evidence="2 3">
    <name type="scientific">Pseudocercospora musae</name>
    <dbReference type="NCBI Taxonomy" id="113226"/>
    <lineage>
        <taxon>Eukaryota</taxon>
        <taxon>Fungi</taxon>
        <taxon>Dikarya</taxon>
        <taxon>Ascomycota</taxon>
        <taxon>Pezizomycotina</taxon>
        <taxon>Dothideomycetes</taxon>
        <taxon>Dothideomycetidae</taxon>
        <taxon>Mycosphaerellales</taxon>
        <taxon>Mycosphaerellaceae</taxon>
        <taxon>Pseudocercospora</taxon>
    </lineage>
</organism>
<comment type="caution">
    <text evidence="2">The sequence shown here is derived from an EMBL/GenBank/DDBJ whole genome shotgun (WGS) entry which is preliminary data.</text>
</comment>
<feature type="region of interest" description="Disordered" evidence="1">
    <location>
        <begin position="1"/>
        <end position="35"/>
    </location>
</feature>
<reference evidence="2 3" key="1">
    <citation type="submission" date="2015-07" db="EMBL/GenBank/DDBJ databases">
        <title>Comparative genomics of the Sigatoka disease complex on banana suggests a link between parallel evolutionary changes in Pseudocercospora fijiensis and Pseudocercospora eumusae and increased virulence on the banana host.</title>
        <authorList>
            <person name="Chang T.-C."/>
            <person name="Salvucci A."/>
            <person name="Crous P.W."/>
            <person name="Stergiopoulos I."/>
        </authorList>
    </citation>
    <scope>NUCLEOTIDE SEQUENCE [LARGE SCALE GENOMIC DNA]</scope>
    <source>
        <strain evidence="2 3">CBS 116634</strain>
    </source>
</reference>
<evidence type="ECO:0000313" key="2">
    <source>
        <dbReference type="EMBL" id="KXT16280.1"/>
    </source>
</evidence>